<evidence type="ECO:0000256" key="3">
    <source>
        <dbReference type="ARBA" id="ARBA00022691"/>
    </source>
</evidence>
<dbReference type="InterPro" id="IPR036974">
    <property type="entry name" value="PUA_sf"/>
</dbReference>
<keyword evidence="2 6" id="KW-0808">Transferase</keyword>
<dbReference type="Pfam" id="PF10672">
    <property type="entry name" value="Methyltrans_SAM"/>
    <property type="match status" value="1"/>
</dbReference>
<dbReference type="Gene3D" id="3.30.750.80">
    <property type="entry name" value="RNA methyltransferase domain (HRMD) like"/>
    <property type="match status" value="1"/>
</dbReference>
<dbReference type="Gene3D" id="2.30.130.10">
    <property type="entry name" value="PUA domain"/>
    <property type="match status" value="1"/>
</dbReference>
<dbReference type="OrthoDB" id="9805492at2"/>
<comment type="caution">
    <text evidence="6">The sequence shown here is derived from an EMBL/GenBank/DDBJ whole genome shotgun (WGS) entry which is preliminary data.</text>
</comment>
<dbReference type="CDD" id="cd11572">
    <property type="entry name" value="RlmI_M_like"/>
    <property type="match status" value="1"/>
</dbReference>
<organism evidence="6 7">
    <name type="scientific">Vagococcus entomophilus</name>
    <dbReference type="NCBI Taxonomy" id="1160095"/>
    <lineage>
        <taxon>Bacteria</taxon>
        <taxon>Bacillati</taxon>
        <taxon>Bacillota</taxon>
        <taxon>Bacilli</taxon>
        <taxon>Lactobacillales</taxon>
        <taxon>Enterococcaceae</taxon>
        <taxon>Vagococcus</taxon>
    </lineage>
</organism>
<dbReference type="GO" id="GO:0003723">
    <property type="term" value="F:RNA binding"/>
    <property type="evidence" value="ECO:0007669"/>
    <property type="project" value="InterPro"/>
</dbReference>
<dbReference type="RefSeq" id="WP_126823474.1">
    <property type="nucleotide sequence ID" value="NZ_JBHLWU010000001.1"/>
</dbReference>
<proteinExistence type="predicted"/>
<dbReference type="PANTHER" id="PTHR43042:SF3">
    <property type="entry name" value="RIBOSOMAL RNA LARGE SUBUNIT METHYLTRANSFERASE YWBD-RELATED"/>
    <property type="match status" value="1"/>
</dbReference>
<evidence type="ECO:0000313" key="7">
    <source>
        <dbReference type="Proteomes" id="UP000288669"/>
    </source>
</evidence>
<feature type="domain" description="S-adenosylmethionine-dependent methyltransferase" evidence="4">
    <location>
        <begin position="164"/>
        <end position="372"/>
    </location>
</feature>
<name>A0A430AKM4_9ENTE</name>
<dbReference type="SUPFAM" id="SSF53335">
    <property type="entry name" value="S-adenosyl-L-methionine-dependent methyltransferases"/>
    <property type="match status" value="1"/>
</dbReference>
<evidence type="ECO:0000259" key="5">
    <source>
        <dbReference type="Pfam" id="PF17785"/>
    </source>
</evidence>
<dbReference type="InterPro" id="IPR041532">
    <property type="entry name" value="RlmI-like_PUA"/>
</dbReference>
<dbReference type="InterPro" id="IPR015947">
    <property type="entry name" value="PUA-like_sf"/>
</dbReference>
<dbReference type="AlphaFoldDB" id="A0A430AKM4"/>
<keyword evidence="1 6" id="KW-0489">Methyltransferase</keyword>
<protein>
    <submittedName>
        <fullName evidence="6">RlmI/RlmK family 23S rRNA methyltransferase</fullName>
    </submittedName>
</protein>
<dbReference type="SUPFAM" id="SSF88697">
    <property type="entry name" value="PUA domain-like"/>
    <property type="match status" value="1"/>
</dbReference>
<evidence type="ECO:0000256" key="1">
    <source>
        <dbReference type="ARBA" id="ARBA00022603"/>
    </source>
</evidence>
<dbReference type="GO" id="GO:0032259">
    <property type="term" value="P:methylation"/>
    <property type="evidence" value="ECO:0007669"/>
    <property type="project" value="UniProtKB-KW"/>
</dbReference>
<keyword evidence="3" id="KW-0949">S-adenosyl-L-methionine</keyword>
<evidence type="ECO:0000313" key="6">
    <source>
        <dbReference type="EMBL" id="RSU08661.1"/>
    </source>
</evidence>
<dbReference type="Pfam" id="PF17785">
    <property type="entry name" value="PUA_3"/>
    <property type="match status" value="1"/>
</dbReference>
<dbReference type="EMBL" id="NGJZ01000001">
    <property type="protein sequence ID" value="RSU08661.1"/>
    <property type="molecule type" value="Genomic_DNA"/>
</dbReference>
<feature type="domain" description="RlmI-like PUA" evidence="5">
    <location>
        <begin position="4"/>
        <end position="65"/>
    </location>
</feature>
<sequence length="393" mass="44182">MKQVNLKQQAVKKLKNGYPLVKEQDLAIPITQSEQDQLVQFCSNKNEIIGTGYLSAQNKGIGWVFNAPKFQWTKHELARLFQSAFHKRSAYFHDEGTTAFRLFNGEGDGLGGVTIDFYAGFLVVSWYNQFVYQEKAQLLAAIGLTDLKIEGIYEKIRFPHDTKLATEHVCGKEAPEPLVIYENGVAFATYLNEGWMTGIFLDQKEVRGKLVNGFLAGKTLLNTFSYTGAFSVAAAMGGALGTTSVDLAKRSLEKTKEQFSVNQLPLDNHDIIVMDVFNYFRYAKKKGKSFDCVLLDPPSFARSKKHTFSVAKNYGELVGEVEPLIAREGYLIASTNAANVSESKFKKMIEEALKSKQRVYRLVEHFQLPADFKVASSFPEGNYLKVFLYKLDD</sequence>
<accession>A0A430AKM4</accession>
<dbReference type="PANTHER" id="PTHR43042">
    <property type="entry name" value="SAM-DEPENDENT METHYLTRANSFERASE"/>
    <property type="match status" value="1"/>
</dbReference>
<dbReference type="Gene3D" id="3.40.50.150">
    <property type="entry name" value="Vaccinia Virus protein VP39"/>
    <property type="match status" value="1"/>
</dbReference>
<dbReference type="InterPro" id="IPR019614">
    <property type="entry name" value="SAM-dep_methyl-trfase"/>
</dbReference>
<evidence type="ECO:0000256" key="2">
    <source>
        <dbReference type="ARBA" id="ARBA00022679"/>
    </source>
</evidence>
<keyword evidence="7" id="KW-1185">Reference proteome</keyword>
<reference evidence="6 7" key="1">
    <citation type="submission" date="2017-05" db="EMBL/GenBank/DDBJ databases">
        <title>Vagococcus spp. assemblies.</title>
        <authorList>
            <person name="Gulvik C.A."/>
        </authorList>
    </citation>
    <scope>NUCLEOTIDE SEQUENCE [LARGE SCALE GENOMIC DNA]</scope>
    <source>
        <strain evidence="6 7">DSM 24756</strain>
    </source>
</reference>
<evidence type="ECO:0000259" key="4">
    <source>
        <dbReference type="Pfam" id="PF10672"/>
    </source>
</evidence>
<dbReference type="InterPro" id="IPR029063">
    <property type="entry name" value="SAM-dependent_MTases_sf"/>
</dbReference>
<dbReference type="Proteomes" id="UP000288669">
    <property type="component" value="Unassembled WGS sequence"/>
</dbReference>
<dbReference type="GO" id="GO:0008168">
    <property type="term" value="F:methyltransferase activity"/>
    <property type="evidence" value="ECO:0007669"/>
    <property type="project" value="UniProtKB-KW"/>
</dbReference>
<gene>
    <name evidence="6" type="ORF">CBF30_05390</name>
</gene>